<comment type="similarity">
    <text evidence="8">Belongs to the two pore domain potassium channel (TC 1.A.1.8) family.</text>
</comment>
<keyword evidence="4 10" id="KW-1133">Transmembrane helix</keyword>
<evidence type="ECO:0000256" key="9">
    <source>
        <dbReference type="SAM" id="MobiDB-lite"/>
    </source>
</evidence>
<evidence type="ECO:0000256" key="3">
    <source>
        <dbReference type="ARBA" id="ARBA00022692"/>
    </source>
</evidence>
<dbReference type="PANTHER" id="PTHR11003">
    <property type="entry name" value="POTASSIUM CHANNEL, SUBFAMILY K"/>
    <property type="match status" value="1"/>
</dbReference>
<name>A0A914GTZ6_GLORO</name>
<dbReference type="Pfam" id="PF01490">
    <property type="entry name" value="Aa_trans"/>
    <property type="match status" value="1"/>
</dbReference>
<evidence type="ECO:0000259" key="11">
    <source>
        <dbReference type="Pfam" id="PF01490"/>
    </source>
</evidence>
<evidence type="ECO:0000256" key="10">
    <source>
        <dbReference type="SAM" id="Phobius"/>
    </source>
</evidence>
<keyword evidence="7 8" id="KW-0407">Ion channel</keyword>
<dbReference type="GO" id="GO:0015271">
    <property type="term" value="F:outward rectifier potassium channel activity"/>
    <property type="evidence" value="ECO:0007669"/>
    <property type="project" value="TreeGrafter"/>
</dbReference>
<feature type="transmembrane region" description="Helical" evidence="10">
    <location>
        <begin position="122"/>
        <end position="145"/>
    </location>
</feature>
<sequence>MHDKNDKNQEGYSLVSNSAATVQTSECGRKYRNLEGMGWLVTCLFIVGETAGGGLIAMPTAMLSAGLHGGILVIFLGALLCALTGRQLSENWTILQERWPEYRSHCRKPYPAMGLRAVGPKFMTFVSVCLNVTQFGTAVVFLLLAAKNIENFLRAYAGIHFGFCQLLLLVAALMLPFTMLKSPKDFWWAVIGAMVTTTVAVSFGIAISTAAKCVVTSSPLMTDSGINHRQHHQQQPNHFGNLPSESFPSLERVQQGEQSDEEDNGSAGARRFSEILSTPTTAFARPSPFAREAEGTAEMGMGRGTKGKPNDDDSEQQQLSLGYDGTLNRCLSSPELLQLSFFTNHLLPSLSTVTPSPLATNELLQPLRITTTAISNLLLLPPKSSTSGMSSSSSLQSLKGQHQEAHQRQILRPKMQLNGSSILSIDVGRLTQKSAAVGFASATPFSAAVAVCRQRHSSAGSIQSDTRRNLIALTASVGNALQRTKRELQRTRLWHAFYAFALPIYTVVGALLFQALDGANDDQQLLLYEQRCMDGREIKMTELERFCTAQMSVECFWRMQSFLGEVEDCYRRWHEVNRTITHPMSDFTNAIIYAFSVYTTIGYGTISANTTSARIATVFYGVFGIPLFFAFIKEEGNMFRNVLIWLYNRAKTYGTRRIASASANLPQPLRKLSSVRLLRSAKCAGRSRHSDRPPKRDEEGEKTPLAMTTGGQADLTTMESGGMENDVLNKKNGRSRQKNARFSKNPPYVRRSSDVSLPTGWNGSSASSSVASGCRKQLAAAAVARNRSAASDSTAALEQRRVFLCGVFLFCLYLLAVSALFSLMTNWDYFTSFYFMFNSVALIGFGDVFPSQSRIILANMFFIVLGVVLFSMCYFILQEEIRAKAFEASRKARMSITKYSQSLMLHTRPWSRRNSPAFDKGSPLEGANQFDRLRKRRQSAPAIAVQLSSDNGGKRRPNREKSDSPSLRL</sequence>
<feature type="transmembrane region" description="Helical" evidence="10">
    <location>
        <begin position="613"/>
        <end position="632"/>
    </location>
</feature>
<dbReference type="Pfam" id="PF07885">
    <property type="entry name" value="Ion_trans_2"/>
    <property type="match status" value="2"/>
</dbReference>
<keyword evidence="6 10" id="KW-0472">Membrane</keyword>
<feature type="domain" description="Amino acid transporter transmembrane" evidence="11">
    <location>
        <begin position="37"/>
        <end position="217"/>
    </location>
</feature>
<organism evidence="13 14">
    <name type="scientific">Globodera rostochiensis</name>
    <name type="common">Golden nematode worm</name>
    <name type="synonym">Heterodera rostochiensis</name>
    <dbReference type="NCBI Taxonomy" id="31243"/>
    <lineage>
        <taxon>Eukaryota</taxon>
        <taxon>Metazoa</taxon>
        <taxon>Ecdysozoa</taxon>
        <taxon>Nematoda</taxon>
        <taxon>Chromadorea</taxon>
        <taxon>Rhabditida</taxon>
        <taxon>Tylenchina</taxon>
        <taxon>Tylenchomorpha</taxon>
        <taxon>Tylenchoidea</taxon>
        <taxon>Heteroderidae</taxon>
        <taxon>Heteroderinae</taxon>
        <taxon>Globodera</taxon>
    </lineage>
</organism>
<evidence type="ECO:0000259" key="12">
    <source>
        <dbReference type="Pfam" id="PF07885"/>
    </source>
</evidence>
<feature type="domain" description="Potassium channel" evidence="12">
    <location>
        <begin position="809"/>
        <end position="880"/>
    </location>
</feature>
<feature type="region of interest" description="Disordered" evidence="9">
    <location>
        <begin position="224"/>
        <end position="268"/>
    </location>
</feature>
<dbReference type="PRINTS" id="PR01333">
    <property type="entry name" value="2POREKCHANEL"/>
</dbReference>
<reference evidence="14" key="1">
    <citation type="submission" date="2022-11" db="UniProtKB">
        <authorList>
            <consortium name="WormBaseParasite"/>
        </authorList>
    </citation>
    <scope>IDENTIFICATION</scope>
</reference>
<evidence type="ECO:0000256" key="4">
    <source>
        <dbReference type="ARBA" id="ARBA00022989"/>
    </source>
</evidence>
<protein>
    <submittedName>
        <fullName evidence="14">Uncharacterized protein</fullName>
    </submittedName>
</protein>
<feature type="domain" description="Potassium channel" evidence="12">
    <location>
        <begin position="585"/>
        <end position="640"/>
    </location>
</feature>
<evidence type="ECO:0000256" key="5">
    <source>
        <dbReference type="ARBA" id="ARBA00023065"/>
    </source>
</evidence>
<feature type="compositionally biased region" description="Polar residues" evidence="9">
    <location>
        <begin position="754"/>
        <end position="763"/>
    </location>
</feature>
<dbReference type="Gene3D" id="1.10.287.70">
    <property type="match status" value="1"/>
</dbReference>
<proteinExistence type="inferred from homology"/>
<evidence type="ECO:0000256" key="7">
    <source>
        <dbReference type="ARBA" id="ARBA00023303"/>
    </source>
</evidence>
<accession>A0A914GTZ6</accession>
<keyword evidence="5 8" id="KW-0406">Ion transport</keyword>
<feature type="transmembrane region" description="Helical" evidence="10">
    <location>
        <begin position="802"/>
        <end position="823"/>
    </location>
</feature>
<feature type="transmembrane region" description="Helical" evidence="10">
    <location>
        <begin position="186"/>
        <end position="211"/>
    </location>
</feature>
<feature type="compositionally biased region" description="Basic residues" evidence="9">
    <location>
        <begin position="731"/>
        <end position="741"/>
    </location>
</feature>
<keyword evidence="13" id="KW-1185">Reference proteome</keyword>
<evidence type="ECO:0000256" key="2">
    <source>
        <dbReference type="ARBA" id="ARBA00022448"/>
    </source>
</evidence>
<feature type="region of interest" description="Disordered" evidence="9">
    <location>
        <begin position="283"/>
        <end position="318"/>
    </location>
</feature>
<keyword evidence="3 8" id="KW-0812">Transmembrane</keyword>
<feature type="transmembrane region" description="Helical" evidence="10">
    <location>
        <begin position="65"/>
        <end position="85"/>
    </location>
</feature>
<evidence type="ECO:0000256" key="8">
    <source>
        <dbReference type="RuleBase" id="RU003857"/>
    </source>
</evidence>
<evidence type="ECO:0000313" key="13">
    <source>
        <dbReference type="Proteomes" id="UP000887572"/>
    </source>
</evidence>
<feature type="region of interest" description="Disordered" evidence="9">
    <location>
        <begin position="682"/>
        <end position="769"/>
    </location>
</feature>
<feature type="compositionally biased region" description="Polar residues" evidence="9">
    <location>
        <begin position="709"/>
        <end position="719"/>
    </location>
</feature>
<dbReference type="GO" id="GO:0030322">
    <property type="term" value="P:stabilization of membrane potential"/>
    <property type="evidence" value="ECO:0007669"/>
    <property type="project" value="TreeGrafter"/>
</dbReference>
<feature type="transmembrane region" description="Helical" evidence="10">
    <location>
        <begin position="157"/>
        <end position="180"/>
    </location>
</feature>
<dbReference type="WBParaSite" id="Gr19_v10_g11327.t1">
    <property type="protein sequence ID" value="Gr19_v10_g11327.t1"/>
    <property type="gene ID" value="Gr19_v10_g11327"/>
</dbReference>
<keyword evidence="2 8" id="KW-0813">Transport</keyword>
<feature type="transmembrane region" description="Helical" evidence="10">
    <location>
        <begin position="39"/>
        <end position="58"/>
    </location>
</feature>
<feature type="compositionally biased region" description="Basic and acidic residues" evidence="9">
    <location>
        <begin position="688"/>
        <end position="702"/>
    </location>
</feature>
<dbReference type="GO" id="GO:0022841">
    <property type="term" value="F:potassium ion leak channel activity"/>
    <property type="evidence" value="ECO:0007669"/>
    <property type="project" value="TreeGrafter"/>
</dbReference>
<dbReference type="InterPro" id="IPR013099">
    <property type="entry name" value="K_chnl_dom"/>
</dbReference>
<dbReference type="SUPFAM" id="SSF81324">
    <property type="entry name" value="Voltage-gated potassium channels"/>
    <property type="match status" value="2"/>
</dbReference>
<evidence type="ECO:0000256" key="6">
    <source>
        <dbReference type="ARBA" id="ARBA00023136"/>
    </source>
</evidence>
<feature type="transmembrane region" description="Helical" evidence="10">
    <location>
        <begin position="856"/>
        <end position="877"/>
    </location>
</feature>
<comment type="subcellular location">
    <subcellularLocation>
        <location evidence="1">Membrane</location>
        <topology evidence="1">Multi-pass membrane protein</topology>
    </subcellularLocation>
</comment>
<evidence type="ECO:0000313" key="14">
    <source>
        <dbReference type="WBParaSite" id="Gr19_v10_g11327.t1"/>
    </source>
</evidence>
<dbReference type="GO" id="GO:0005886">
    <property type="term" value="C:plasma membrane"/>
    <property type="evidence" value="ECO:0007669"/>
    <property type="project" value="TreeGrafter"/>
</dbReference>
<dbReference type="InterPro" id="IPR003280">
    <property type="entry name" value="2pore_dom_K_chnl"/>
</dbReference>
<feature type="region of interest" description="Disordered" evidence="9">
    <location>
        <begin position="936"/>
        <end position="969"/>
    </location>
</feature>
<dbReference type="AlphaFoldDB" id="A0A914GTZ6"/>
<dbReference type="InterPro" id="IPR013057">
    <property type="entry name" value="AA_transpt_TM"/>
</dbReference>
<feature type="transmembrane region" description="Helical" evidence="10">
    <location>
        <begin position="493"/>
        <end position="516"/>
    </location>
</feature>
<evidence type="ECO:0000256" key="1">
    <source>
        <dbReference type="ARBA" id="ARBA00004141"/>
    </source>
</evidence>
<dbReference type="Proteomes" id="UP000887572">
    <property type="component" value="Unplaced"/>
</dbReference>
<dbReference type="PANTHER" id="PTHR11003:SF334">
    <property type="entry name" value="FI03418P"/>
    <property type="match status" value="1"/>
</dbReference>